<accession>L0WG86</accession>
<proteinExistence type="predicted"/>
<protein>
    <submittedName>
        <fullName evidence="2">Chemotaxis sensory transducer family protein</fullName>
    </submittedName>
</protein>
<organism evidence="2 3">
    <name type="scientific">Alcanivorax hongdengensis A-11-3</name>
    <dbReference type="NCBI Taxonomy" id="1177179"/>
    <lineage>
        <taxon>Bacteria</taxon>
        <taxon>Pseudomonadati</taxon>
        <taxon>Pseudomonadota</taxon>
        <taxon>Gammaproteobacteria</taxon>
        <taxon>Oceanospirillales</taxon>
        <taxon>Alcanivoracaceae</taxon>
        <taxon>Alcanivorax</taxon>
    </lineage>
</organism>
<dbReference type="SUPFAM" id="SSF109604">
    <property type="entry name" value="HD-domain/PDEase-like"/>
    <property type="match status" value="1"/>
</dbReference>
<dbReference type="PATRIC" id="fig|1177179.3.peg.30"/>
<dbReference type="PANTHER" id="PTHR43155:SF2">
    <property type="entry name" value="CYCLIC DI-GMP PHOSPHODIESTERASE PA4108"/>
    <property type="match status" value="1"/>
</dbReference>
<dbReference type="Gene3D" id="3.30.450.40">
    <property type="match status" value="1"/>
</dbReference>
<dbReference type="Proteomes" id="UP000010164">
    <property type="component" value="Unassembled WGS sequence"/>
</dbReference>
<dbReference type="InterPro" id="IPR037522">
    <property type="entry name" value="HD_GYP_dom"/>
</dbReference>
<sequence length="523" mass="58318">MIPPLPDSPSLSSEALLPRLLRVAQHLSEQRDVPRLLEALLDEALYLCQAHTGWVWLYADSAQPPGLRCLCRQGSSGPLQEDAALFRPVADGDGPVQRCFAQGSPLVVQVSDAALAEADRPLLAALAPNAGGLRLWPLRNHEGAVIGVLQLAYSRKMPGTLTRLGEHSDLIFQSLLTYAGIALSNLSQVQDLKELLDAFIKVLAQAIDAKSPHTSAHCQRVPVITEMLAQAVCDDGETFADFSLDEDGWYELHVAAWLHDCGKLATPDSVLDKSTKLHTLHDRIEEVSSRFASLRARVEFDYERACLENPSAEPEYRRTLEAGIQAITDDLTFLERINRGGEAMAEADQQRVRDIAARQWTDAWGRVRPLLTEDEVENLCIARGTLTPRERQIINGHMDVTLDMLESLPFPAKLRQVPEYAGGHHEKMDGSGFPRGLTREQMSIPARIMAIADVFEALTSRERPYKMPLRLSEALGIMQRMRNNQHLDPDLYRLFILSGVWRQYGQQFLDPQQLDVDDASAFL</sequence>
<evidence type="ECO:0000313" key="2">
    <source>
        <dbReference type="EMBL" id="EKF75858.1"/>
    </source>
</evidence>
<dbReference type="SMART" id="SM00471">
    <property type="entry name" value="HDc"/>
    <property type="match status" value="1"/>
</dbReference>
<dbReference type="CDD" id="cd00077">
    <property type="entry name" value="HDc"/>
    <property type="match status" value="2"/>
</dbReference>
<dbReference type="SUPFAM" id="SSF55781">
    <property type="entry name" value="GAF domain-like"/>
    <property type="match status" value="1"/>
</dbReference>
<comment type="caution">
    <text evidence="2">The sequence shown here is derived from an EMBL/GenBank/DDBJ whole genome shotgun (WGS) entry which is preliminary data.</text>
</comment>
<evidence type="ECO:0000313" key="3">
    <source>
        <dbReference type="Proteomes" id="UP000010164"/>
    </source>
</evidence>
<feature type="domain" description="HD-GYP" evidence="1">
    <location>
        <begin position="192"/>
        <end position="277"/>
    </location>
</feature>
<dbReference type="Pfam" id="PF13185">
    <property type="entry name" value="GAF_2"/>
    <property type="match status" value="1"/>
</dbReference>
<dbReference type="STRING" id="1177179.A11A3_00150"/>
<dbReference type="InterPro" id="IPR003018">
    <property type="entry name" value="GAF"/>
</dbReference>
<dbReference type="EMBL" id="AMRJ01000001">
    <property type="protein sequence ID" value="EKF75858.1"/>
    <property type="molecule type" value="Genomic_DNA"/>
</dbReference>
<name>L0WG86_9GAMM</name>
<reference evidence="2 3" key="1">
    <citation type="journal article" date="2012" name="J. Bacteriol.">
        <title>Genome Sequence of the Alkane-Degrading Bacterium Alcanivorax hongdengensis Type Strain A-11-3.</title>
        <authorList>
            <person name="Lai Q."/>
            <person name="Shao Z."/>
        </authorList>
    </citation>
    <scope>NUCLEOTIDE SEQUENCE [LARGE SCALE GENOMIC DNA]</scope>
    <source>
        <strain evidence="2 3">A-11-3</strain>
    </source>
</reference>
<gene>
    <name evidence="2" type="ORF">A11A3_00150</name>
</gene>
<dbReference type="GO" id="GO:0008081">
    <property type="term" value="F:phosphoric diester hydrolase activity"/>
    <property type="evidence" value="ECO:0007669"/>
    <property type="project" value="UniProtKB-ARBA"/>
</dbReference>
<evidence type="ECO:0000259" key="1">
    <source>
        <dbReference type="PROSITE" id="PS51832"/>
    </source>
</evidence>
<dbReference type="PANTHER" id="PTHR43155">
    <property type="entry name" value="CYCLIC DI-GMP PHOSPHODIESTERASE PA4108-RELATED"/>
    <property type="match status" value="1"/>
</dbReference>
<dbReference type="AlphaFoldDB" id="L0WG86"/>
<dbReference type="PROSITE" id="PS51832">
    <property type="entry name" value="HD_GYP"/>
    <property type="match status" value="2"/>
</dbReference>
<dbReference type="OrthoDB" id="9764808at2"/>
<dbReference type="RefSeq" id="WP_008927222.1">
    <property type="nucleotide sequence ID" value="NZ_AMRJ01000001.1"/>
</dbReference>
<keyword evidence="3" id="KW-1185">Reference proteome</keyword>
<dbReference type="Gene3D" id="1.10.3210.10">
    <property type="entry name" value="Hypothetical protein af1432"/>
    <property type="match status" value="2"/>
</dbReference>
<dbReference type="InterPro" id="IPR029016">
    <property type="entry name" value="GAF-like_dom_sf"/>
</dbReference>
<feature type="domain" description="HD-GYP" evidence="1">
    <location>
        <begin position="308"/>
        <end position="511"/>
    </location>
</feature>
<dbReference type="eggNOG" id="COG2203">
    <property type="taxonomic scope" value="Bacteria"/>
</dbReference>
<dbReference type="InterPro" id="IPR003607">
    <property type="entry name" value="HD/PDEase_dom"/>
</dbReference>
<dbReference type="Pfam" id="PF13487">
    <property type="entry name" value="HD_5"/>
    <property type="match status" value="1"/>
</dbReference>
<dbReference type="eggNOG" id="COG2206">
    <property type="taxonomic scope" value="Bacteria"/>
</dbReference>